<dbReference type="RefSeq" id="WP_256422389.1">
    <property type="nucleotide sequence ID" value="NZ_JANHDI010000012.1"/>
</dbReference>
<protein>
    <recommendedName>
        <fullName evidence="3">TFIIB-type zinc ribbon-containing protein</fullName>
    </recommendedName>
</protein>
<dbReference type="Pfam" id="PF23430">
    <property type="entry name" value="DUF7117"/>
    <property type="match status" value="1"/>
</dbReference>
<dbReference type="EMBL" id="JBHUDK010000011">
    <property type="protein sequence ID" value="MFD1599867.1"/>
    <property type="molecule type" value="Genomic_DNA"/>
</dbReference>
<dbReference type="Proteomes" id="UP001597085">
    <property type="component" value="Unassembled WGS sequence"/>
</dbReference>
<evidence type="ECO:0000313" key="2">
    <source>
        <dbReference type="Proteomes" id="UP001597085"/>
    </source>
</evidence>
<proteinExistence type="predicted"/>
<accession>A0ABD6CQB7</accession>
<dbReference type="AlphaFoldDB" id="A0ABD6CQB7"/>
<gene>
    <name evidence="1" type="ORF">ACFSBX_12965</name>
</gene>
<name>A0ABD6CQB7_9EURY</name>
<dbReference type="InterPro" id="IPR055541">
    <property type="entry name" value="DUF7117"/>
</dbReference>
<reference evidence="1 2" key="1">
    <citation type="journal article" date="2019" name="Int. J. Syst. Evol. Microbiol.">
        <title>The Global Catalogue of Microorganisms (GCM) 10K type strain sequencing project: providing services to taxonomists for standard genome sequencing and annotation.</title>
        <authorList>
            <consortium name="The Broad Institute Genomics Platform"/>
            <consortium name="The Broad Institute Genome Sequencing Center for Infectious Disease"/>
            <person name="Wu L."/>
            <person name="Ma J."/>
        </authorList>
    </citation>
    <scope>NUCLEOTIDE SEQUENCE [LARGE SCALE GENOMIC DNA]</scope>
    <source>
        <strain evidence="1 2">CGMCC 1.12121</strain>
    </source>
</reference>
<evidence type="ECO:0000313" key="1">
    <source>
        <dbReference type="EMBL" id="MFD1599867.1"/>
    </source>
</evidence>
<sequence>MRIRGRRRCKDCGREWSYFETGAVSCPDCESLRSVGVGDRERHTDSAVGLDLSAHRAALGEDADIGDVADELKTTLRDYVRQRGFVHSGDLLTVDDTVLAAAELLHAVDVFDRTRDPDEATRLYVLELLRGADNGERPPPSSVPDSMTAARGLAYASVLSEFCSDLGTWLDDNPDPAAGRARETIDTHVRRIDAVHGDVPTGESEALVRAARDLVTYLTEGDEAALSQARDRLSRLG</sequence>
<organism evidence="1 2">
    <name type="scientific">Halobellus rarus</name>
    <dbReference type="NCBI Taxonomy" id="1126237"/>
    <lineage>
        <taxon>Archaea</taxon>
        <taxon>Methanobacteriati</taxon>
        <taxon>Methanobacteriota</taxon>
        <taxon>Stenosarchaea group</taxon>
        <taxon>Halobacteria</taxon>
        <taxon>Halobacteriales</taxon>
        <taxon>Haloferacaceae</taxon>
        <taxon>Halobellus</taxon>
    </lineage>
</organism>
<comment type="caution">
    <text evidence="1">The sequence shown here is derived from an EMBL/GenBank/DDBJ whole genome shotgun (WGS) entry which is preliminary data.</text>
</comment>
<evidence type="ECO:0008006" key="3">
    <source>
        <dbReference type="Google" id="ProtNLM"/>
    </source>
</evidence>
<keyword evidence="2" id="KW-1185">Reference proteome</keyword>